<dbReference type="InterPro" id="IPR004176">
    <property type="entry name" value="Clp_R_N"/>
</dbReference>
<name>A0ABV8FDK9_9ACTN</name>
<dbReference type="PANTHER" id="PTHR47016:SF5">
    <property type="entry name" value="CLP DOMAIN SUPERFAMILY PROTEIN"/>
    <property type="match status" value="1"/>
</dbReference>
<protein>
    <submittedName>
        <fullName evidence="3">Clp protease N-terminal domain-containing protein</fullName>
    </submittedName>
</protein>
<dbReference type="Gene3D" id="1.10.1780.10">
    <property type="entry name" value="Clp, N-terminal domain"/>
    <property type="match status" value="2"/>
</dbReference>
<keyword evidence="3" id="KW-0378">Hydrolase</keyword>
<keyword evidence="4" id="KW-1185">Reference proteome</keyword>
<dbReference type="GO" id="GO:0006508">
    <property type="term" value="P:proteolysis"/>
    <property type="evidence" value="ECO:0007669"/>
    <property type="project" value="UniProtKB-KW"/>
</dbReference>
<dbReference type="RefSeq" id="WP_386196076.1">
    <property type="nucleotide sequence ID" value="NZ_JBHSBC010000049.1"/>
</dbReference>
<evidence type="ECO:0000259" key="2">
    <source>
        <dbReference type="PROSITE" id="PS51903"/>
    </source>
</evidence>
<organism evidence="3 4">
    <name type="scientific">Streptosporangium jomthongense</name>
    <dbReference type="NCBI Taxonomy" id="1193683"/>
    <lineage>
        <taxon>Bacteria</taxon>
        <taxon>Bacillati</taxon>
        <taxon>Actinomycetota</taxon>
        <taxon>Actinomycetes</taxon>
        <taxon>Streptosporangiales</taxon>
        <taxon>Streptosporangiaceae</taxon>
        <taxon>Streptosporangium</taxon>
    </lineage>
</organism>
<reference evidence="4" key="1">
    <citation type="journal article" date="2019" name="Int. J. Syst. Evol. Microbiol.">
        <title>The Global Catalogue of Microorganisms (GCM) 10K type strain sequencing project: providing services to taxonomists for standard genome sequencing and annotation.</title>
        <authorList>
            <consortium name="The Broad Institute Genomics Platform"/>
            <consortium name="The Broad Institute Genome Sequencing Center for Infectious Disease"/>
            <person name="Wu L."/>
            <person name="Ma J."/>
        </authorList>
    </citation>
    <scope>NUCLEOTIDE SEQUENCE [LARGE SCALE GENOMIC DNA]</scope>
    <source>
        <strain evidence="4">TBRC 7912</strain>
    </source>
</reference>
<dbReference type="GO" id="GO:0008233">
    <property type="term" value="F:peptidase activity"/>
    <property type="evidence" value="ECO:0007669"/>
    <property type="project" value="UniProtKB-KW"/>
</dbReference>
<proteinExistence type="predicted"/>
<dbReference type="Proteomes" id="UP001595698">
    <property type="component" value="Unassembled WGS sequence"/>
</dbReference>
<keyword evidence="1" id="KW-0677">Repeat</keyword>
<dbReference type="InterPro" id="IPR036628">
    <property type="entry name" value="Clp_N_dom_sf"/>
</dbReference>
<keyword evidence="3" id="KW-0645">Protease</keyword>
<evidence type="ECO:0000313" key="3">
    <source>
        <dbReference type="EMBL" id="MFC3985946.1"/>
    </source>
</evidence>
<feature type="domain" description="Clp R" evidence="2">
    <location>
        <begin position="2"/>
        <end position="186"/>
    </location>
</feature>
<comment type="caution">
    <text evidence="3">The sequence shown here is derived from an EMBL/GenBank/DDBJ whole genome shotgun (WGS) entry which is preliminary data.</text>
</comment>
<evidence type="ECO:0000313" key="4">
    <source>
        <dbReference type="Proteomes" id="UP001595698"/>
    </source>
</evidence>
<dbReference type="Pfam" id="PF02861">
    <property type="entry name" value="Clp_N"/>
    <property type="match status" value="2"/>
</dbReference>
<dbReference type="SUPFAM" id="SSF81923">
    <property type="entry name" value="Double Clp-N motif"/>
    <property type="match status" value="2"/>
</dbReference>
<accession>A0ABV8FDK9</accession>
<evidence type="ECO:0000256" key="1">
    <source>
        <dbReference type="PROSITE-ProRule" id="PRU01251"/>
    </source>
</evidence>
<dbReference type="PANTHER" id="PTHR47016">
    <property type="entry name" value="ATP-DEPENDENT CLP PROTEASE ATP-BINDING SUBUNIT CLPT1, CHLOROPLASTIC"/>
    <property type="match status" value="1"/>
</dbReference>
<dbReference type="EMBL" id="JBHSBC010000049">
    <property type="protein sequence ID" value="MFC3985946.1"/>
    <property type="molecule type" value="Genomic_DNA"/>
</dbReference>
<gene>
    <name evidence="3" type="ORF">ACFOYY_37865</name>
</gene>
<dbReference type="InterPro" id="IPR044217">
    <property type="entry name" value="CLPT1/2"/>
</dbReference>
<dbReference type="PROSITE" id="PS51903">
    <property type="entry name" value="CLP_R"/>
    <property type="match status" value="1"/>
</dbReference>
<sequence>MFERFHQESRQAVTLAQENARRLRHDRCGTEHILLGLLDQRSCMVTRVLAGHGLDYERAYRAVVRLTPVRRATALDAEALETIGIDLSAIRERVEAAFGPGSLDRDPVTTRNGLRSGRHIPFTPQAKKALELSLRETLALKQKGIRDGHLLLGILREGRGLGSRVITDAGIDTGALRREIVAELGQDQGGASRA</sequence>